<dbReference type="Proteomes" id="UP001431532">
    <property type="component" value="Unassembled WGS sequence"/>
</dbReference>
<dbReference type="RefSeq" id="WP_282838768.1">
    <property type="nucleotide sequence ID" value="NZ_JASCXW010000003.1"/>
</dbReference>
<gene>
    <name evidence="2" type="ORF">QJ521_02145</name>
</gene>
<evidence type="ECO:0000256" key="1">
    <source>
        <dbReference type="SAM" id="Phobius"/>
    </source>
</evidence>
<evidence type="ECO:0000313" key="2">
    <source>
        <dbReference type="EMBL" id="MDI6452353.1"/>
    </source>
</evidence>
<dbReference type="AlphaFoldDB" id="A0AAW6UBP0"/>
<keyword evidence="1" id="KW-0812">Transmembrane</keyword>
<organism evidence="2 3">
    <name type="scientific">Peloplasma aerotolerans</name>
    <dbReference type="NCBI Taxonomy" id="3044389"/>
    <lineage>
        <taxon>Bacteria</taxon>
        <taxon>Bacillati</taxon>
        <taxon>Mycoplasmatota</taxon>
        <taxon>Mollicutes</taxon>
        <taxon>Acholeplasmatales</taxon>
        <taxon>Acholeplasmataceae</taxon>
        <taxon>Peloplasma</taxon>
    </lineage>
</organism>
<comment type="caution">
    <text evidence="2">The sequence shown here is derived from an EMBL/GenBank/DDBJ whole genome shotgun (WGS) entry which is preliminary data.</text>
</comment>
<keyword evidence="3" id="KW-1185">Reference proteome</keyword>
<keyword evidence="1" id="KW-1133">Transmembrane helix</keyword>
<accession>A0AAW6UBP0</accession>
<protein>
    <submittedName>
        <fullName evidence="2">Uncharacterized protein</fullName>
    </submittedName>
</protein>
<keyword evidence="1" id="KW-0472">Membrane</keyword>
<evidence type="ECO:0000313" key="3">
    <source>
        <dbReference type="Proteomes" id="UP001431532"/>
    </source>
</evidence>
<proteinExistence type="predicted"/>
<name>A0AAW6UBP0_9MOLU</name>
<reference evidence="2" key="1">
    <citation type="submission" date="2023-05" db="EMBL/GenBank/DDBJ databases">
        <title>Mariniplasma microaerophilum sp. nov., a novel anaerobic mollicute isolated from terrestrial mud volcano, Taman Peninsula, Russia.</title>
        <authorList>
            <person name="Khomyakova M.A."/>
            <person name="Merkel A.Y."/>
            <person name="Slobodkin A.I."/>
        </authorList>
    </citation>
    <scope>NUCLEOTIDE SEQUENCE</scope>
    <source>
        <strain evidence="2">M4Ah</strain>
    </source>
</reference>
<feature type="transmembrane region" description="Helical" evidence="1">
    <location>
        <begin position="54"/>
        <end position="70"/>
    </location>
</feature>
<sequence>MNSVRGYISLFIAYMIYHGWALLFFLLGIASSNAWLIAIGSTVMLFWFGPGTPVVPLIIVTGMFIQRFILLDKSNQIKLRDKWKELVAKDKKKARDE</sequence>
<dbReference type="EMBL" id="JASCXW010000003">
    <property type="protein sequence ID" value="MDI6452353.1"/>
    <property type="molecule type" value="Genomic_DNA"/>
</dbReference>